<protein>
    <recommendedName>
        <fullName evidence="1">HipA-like kinase domain-containing protein</fullName>
    </recommendedName>
</protein>
<reference evidence="2 3" key="1">
    <citation type="submission" date="2018-10" db="EMBL/GenBank/DDBJ databases">
        <title>Phylogenomics of Brevibacillus.</title>
        <authorList>
            <person name="Dunlap C."/>
        </authorList>
    </citation>
    <scope>NUCLEOTIDE SEQUENCE [LARGE SCALE GENOMIC DNA]</scope>
    <source>
        <strain evidence="2 3">NRRL NRS 1219</strain>
    </source>
</reference>
<evidence type="ECO:0000313" key="2">
    <source>
        <dbReference type="EMBL" id="RNB54747.1"/>
    </source>
</evidence>
<gene>
    <name evidence="2" type="ORF">EB820_13180</name>
</gene>
<sequence length="277" mass="32727">MQGRGVRVVRLKWRYRKRLRKKYGRLIWKVKNRKGRKGFFKSTVHRYPRRNYRILVANEYIAAHLAKSLGLPVARVIQAHVRGPRGRIKRGLISMQAKGGQVIPWKKAKKKLLKKPHKYVKQAKKLARLVAFDAWILNPDRSDRNLILHKKKSGKKYKWYGIDHGISLFGNPTKWNLRRAKKKFSCKKAYKFCLHSGDKKKQRIPRGLKRFTRDNRKQLGKMVKKIQAMPKGKLKKAIRRVPKGLLTKAEKKFIQKVLLCRHKHLKKALKRVSKHFA</sequence>
<dbReference type="Gene3D" id="1.10.1070.20">
    <property type="match status" value="1"/>
</dbReference>
<name>A0A3M8AVS1_9BACL</name>
<organism evidence="2 3">
    <name type="scientific">Brevibacillus agri</name>
    <dbReference type="NCBI Taxonomy" id="51101"/>
    <lineage>
        <taxon>Bacteria</taxon>
        <taxon>Bacillati</taxon>
        <taxon>Bacillota</taxon>
        <taxon>Bacilli</taxon>
        <taxon>Bacillales</taxon>
        <taxon>Paenibacillaceae</taxon>
        <taxon>Brevibacillus</taxon>
    </lineage>
</organism>
<dbReference type="Pfam" id="PF20613">
    <property type="entry name" value="HipA_2"/>
    <property type="match status" value="1"/>
</dbReference>
<dbReference type="Proteomes" id="UP000276178">
    <property type="component" value="Unassembled WGS sequence"/>
</dbReference>
<evidence type="ECO:0000259" key="1">
    <source>
        <dbReference type="Pfam" id="PF20613"/>
    </source>
</evidence>
<dbReference type="OrthoDB" id="2939938at2"/>
<dbReference type="InterPro" id="IPR046748">
    <property type="entry name" value="HipA_2"/>
</dbReference>
<proteinExistence type="predicted"/>
<comment type="caution">
    <text evidence="2">The sequence shown here is derived from an EMBL/GenBank/DDBJ whole genome shotgun (WGS) entry which is preliminary data.</text>
</comment>
<evidence type="ECO:0000313" key="3">
    <source>
        <dbReference type="Proteomes" id="UP000276178"/>
    </source>
</evidence>
<dbReference type="AlphaFoldDB" id="A0A3M8AVS1"/>
<feature type="domain" description="HipA-like kinase" evidence="1">
    <location>
        <begin position="57"/>
        <end position="152"/>
    </location>
</feature>
<dbReference type="EMBL" id="RHHN01000038">
    <property type="protein sequence ID" value="RNB54747.1"/>
    <property type="molecule type" value="Genomic_DNA"/>
</dbReference>
<accession>A0A3M8AVS1</accession>